<evidence type="ECO:0000256" key="5">
    <source>
        <dbReference type="ARBA" id="ARBA00023180"/>
    </source>
</evidence>
<dbReference type="RefSeq" id="WP_222973084.1">
    <property type="nucleotide sequence ID" value="NZ_JAINVZ010000001.1"/>
</dbReference>
<keyword evidence="4 7" id="KW-0378">Hydrolase</keyword>
<organism evidence="10 11">
    <name type="scientific">Streptantibioticus parmotrematis</name>
    <dbReference type="NCBI Taxonomy" id="2873249"/>
    <lineage>
        <taxon>Bacteria</taxon>
        <taxon>Bacillati</taxon>
        <taxon>Actinomycetota</taxon>
        <taxon>Actinomycetes</taxon>
        <taxon>Kitasatosporales</taxon>
        <taxon>Streptomycetaceae</taxon>
        <taxon>Streptantibioticus</taxon>
    </lineage>
</organism>
<comment type="catalytic activity">
    <reaction evidence="7">
        <text>Hydrolysis of terminal, non-reducing alpha-D-galactose residues in alpha-D-galactosides, including galactose oligosaccharides, galactomannans and galactolipids.</text>
        <dbReference type="EC" id="3.2.1.22"/>
    </reaction>
</comment>
<evidence type="ECO:0000313" key="10">
    <source>
        <dbReference type="EMBL" id="MBY8883472.1"/>
    </source>
</evidence>
<keyword evidence="2 8" id="KW-0732">Signal</keyword>
<keyword evidence="6 7" id="KW-0326">Glycosidase</keyword>
<evidence type="ECO:0000256" key="8">
    <source>
        <dbReference type="SAM" id="SignalP"/>
    </source>
</evidence>
<dbReference type="Gene3D" id="3.20.20.70">
    <property type="entry name" value="Aldolase class I"/>
    <property type="match status" value="1"/>
</dbReference>
<dbReference type="InterPro" id="IPR017853">
    <property type="entry name" value="GH"/>
</dbReference>
<evidence type="ECO:0000256" key="1">
    <source>
        <dbReference type="ARBA" id="ARBA00009743"/>
    </source>
</evidence>
<dbReference type="Pfam" id="PF17801">
    <property type="entry name" value="Melibiase_C"/>
    <property type="match status" value="1"/>
</dbReference>
<feature type="chain" id="PRO_5045285924" description="Alpha-galactosidase" evidence="8">
    <location>
        <begin position="33"/>
        <end position="432"/>
    </location>
</feature>
<feature type="signal peptide" evidence="8">
    <location>
        <begin position="1"/>
        <end position="32"/>
    </location>
</feature>
<dbReference type="InterPro" id="IPR041233">
    <property type="entry name" value="Melibiase_C"/>
</dbReference>
<dbReference type="GO" id="GO:0016787">
    <property type="term" value="F:hydrolase activity"/>
    <property type="evidence" value="ECO:0007669"/>
    <property type="project" value="UniProtKB-KW"/>
</dbReference>
<name>A0ABS7QNM9_9ACTN</name>
<evidence type="ECO:0000256" key="2">
    <source>
        <dbReference type="ARBA" id="ARBA00022729"/>
    </source>
</evidence>
<comment type="similarity">
    <text evidence="1 7">Belongs to the glycosyl hydrolase 27 family.</text>
</comment>
<dbReference type="CDD" id="cd14792">
    <property type="entry name" value="GH27"/>
    <property type="match status" value="1"/>
</dbReference>
<dbReference type="InterPro" id="IPR013785">
    <property type="entry name" value="Aldolase_TIM"/>
</dbReference>
<dbReference type="PROSITE" id="PS00512">
    <property type="entry name" value="ALPHA_GALACTOSIDASE"/>
    <property type="match status" value="1"/>
</dbReference>
<comment type="caution">
    <text evidence="10">The sequence shown here is derived from an EMBL/GenBank/DDBJ whole genome shotgun (WGS) entry which is preliminary data.</text>
</comment>
<dbReference type="InterPro" id="IPR000111">
    <property type="entry name" value="Glyco_hydro_27/36_CS"/>
</dbReference>
<evidence type="ECO:0000313" key="11">
    <source>
        <dbReference type="Proteomes" id="UP001198565"/>
    </source>
</evidence>
<dbReference type="InterPro" id="IPR013780">
    <property type="entry name" value="Glyco_hydro_b"/>
</dbReference>
<keyword evidence="3" id="KW-0430">Lectin</keyword>
<keyword evidence="5" id="KW-0325">Glycoprotein</keyword>
<feature type="domain" description="Alpha galactosidase C-terminal" evidence="9">
    <location>
        <begin position="354"/>
        <end position="428"/>
    </location>
</feature>
<evidence type="ECO:0000259" key="9">
    <source>
        <dbReference type="Pfam" id="PF17801"/>
    </source>
</evidence>
<dbReference type="EC" id="3.2.1.22" evidence="7"/>
<dbReference type="Gene3D" id="2.60.40.1180">
    <property type="entry name" value="Golgi alpha-mannosidase II"/>
    <property type="match status" value="1"/>
</dbReference>
<proteinExistence type="inferred from homology"/>
<sequence length="432" mass="46276">MIHPSRKRLAHAITTTLAVGGLALTAALPAQAAPATPAAHTAPPKAGNTSPAYNGLALTPPMGWNDWSYYQCNISEQLILDQAKALVSTGLAKKGYNTVTIDDCWMAKSRDRNGNLVGDSTKFPDGMAYVGSQLHKMGLKFGIYEDAGTETCGGYPGSWGHETADAKRFASWGVDYLKLDGCNVPSVQGQSDEETYREEYQKMSQALLDSGRKIVFSESAPAYFQGTPDWYKILQWTPKYGNLWREGWDIALGQDNDKWSSIMANYGYNVPLGAYSGPGHWNDPDFLLAGDSGLTADETQSQVVLWAEMAAPLISSTDLTKLSPSALAILGNADVIAVDQDPAGVQGHQVYSDATYDVLVKPLAGGDKAVVFLNKSAKQQTFTIGSQELGYPAGAKLAAKDLISKTTTPFTSSVSATVPAHGTVMYRVHTTG</sequence>
<dbReference type="Proteomes" id="UP001198565">
    <property type="component" value="Unassembled WGS sequence"/>
</dbReference>
<dbReference type="InterPro" id="IPR002241">
    <property type="entry name" value="Glyco_hydro_27"/>
</dbReference>
<dbReference type="EMBL" id="JAINVZ010000001">
    <property type="protein sequence ID" value="MBY8883472.1"/>
    <property type="molecule type" value="Genomic_DNA"/>
</dbReference>
<evidence type="ECO:0000256" key="3">
    <source>
        <dbReference type="ARBA" id="ARBA00022734"/>
    </source>
</evidence>
<accession>A0ABS7QNM9</accession>
<gene>
    <name evidence="10" type="ORF">K7472_01255</name>
</gene>
<dbReference type="Pfam" id="PF16499">
    <property type="entry name" value="Melibiase_2"/>
    <property type="match status" value="1"/>
</dbReference>
<dbReference type="SUPFAM" id="SSF51011">
    <property type="entry name" value="Glycosyl hydrolase domain"/>
    <property type="match status" value="1"/>
</dbReference>
<evidence type="ECO:0000256" key="6">
    <source>
        <dbReference type="ARBA" id="ARBA00023295"/>
    </source>
</evidence>
<dbReference type="PANTHER" id="PTHR11452">
    <property type="entry name" value="ALPHA-GALACTOSIDASE/ALPHA-N-ACETYLGALACTOSAMINIDASE"/>
    <property type="match status" value="1"/>
</dbReference>
<evidence type="ECO:0000256" key="4">
    <source>
        <dbReference type="ARBA" id="ARBA00022801"/>
    </source>
</evidence>
<dbReference type="PRINTS" id="PR00740">
    <property type="entry name" value="GLHYDRLASE27"/>
</dbReference>
<keyword evidence="11" id="KW-1185">Reference proteome</keyword>
<dbReference type="PANTHER" id="PTHR11452:SF91">
    <property type="entry name" value="ALPHA-GALACTOSIDASE A-RELATED"/>
    <property type="match status" value="1"/>
</dbReference>
<reference evidence="10 11" key="1">
    <citation type="submission" date="2021-08" db="EMBL/GenBank/DDBJ databases">
        <title>Streptomyces sp. PTM05 isolated from lichen.</title>
        <authorList>
            <person name="Somphong A."/>
            <person name="Phongsopitanun W."/>
            <person name="Tanasupawat S."/>
        </authorList>
    </citation>
    <scope>NUCLEOTIDE SEQUENCE [LARGE SCALE GENOMIC DNA]</scope>
    <source>
        <strain evidence="10 11">Ptm05</strain>
    </source>
</reference>
<protein>
    <recommendedName>
        <fullName evidence="7">Alpha-galactosidase</fullName>
        <ecNumber evidence="7">3.2.1.22</ecNumber>
    </recommendedName>
    <alternativeName>
        <fullName evidence="7">Melibiase</fullName>
    </alternativeName>
</protein>
<evidence type="ECO:0000256" key="7">
    <source>
        <dbReference type="RuleBase" id="RU361168"/>
    </source>
</evidence>
<dbReference type="SUPFAM" id="SSF51445">
    <property type="entry name" value="(Trans)glycosidases"/>
    <property type="match status" value="1"/>
</dbReference>
<keyword evidence="7" id="KW-1015">Disulfide bond</keyword>